<feature type="region of interest" description="Disordered" evidence="1">
    <location>
        <begin position="1"/>
        <end position="52"/>
    </location>
</feature>
<feature type="transmembrane region" description="Helical" evidence="2">
    <location>
        <begin position="542"/>
        <end position="563"/>
    </location>
</feature>
<name>A0A238FBB1_9BASI</name>
<sequence>MASGSPPSSVPYHRRFNESSSVVGAQSPPSRRSGGTQVAPRPRSPQQAAQPSTLTIRRTDEMFLFVPWPMPGAVKHGTCHSHNFVYGWKTHASGAVIAGALQAPTLAGAGGALSTLSRGSIQGPQILGTFSDSLAESLCDASFGTREGLDSLLEHSFVRLVIDTSVQPISPTCVSHPGAVVILYSPPSRRRYQYFALDSSQSALSFSATAFVTSCARSNVPSTATNLEKAFDKPAASALSCTSRRVLSLGASDFTSRFDPLSVDLCEAVEQINASNCVPPLNKGPIEHTPEAKLGPTIIKKTPMARAAPAPRPGRPWFSWCSLPLTRSAEVQELSATIQQLRLRFNQGIMLPSQYKLIKHAAHVTARGSDAHSLVCARVHYISCFNLLWLIANDVIVGIAIASFVCENHAVIGRRLGELLQMSNSAWLRELLMWLNDWPGGIKLNYELASMFSAAFLWASSKWDGQIIAPLTVFMPELVYLVGASGYGGTTLFLSVTSDVLSLLTLHLFVSYIFATSLFRWHIALLRAVFNIFRGVSHNRGYALRALVLIDVLPSWLTLLGLGKRYNTLRHRVEPAVYETDQLLLGTILFMLAAFLFPTVLAFYLAFATIRVAIIAFHALDEFMLAFMNGFPQFVLLLLLKDPARLPGVQADMARPLTMELLNQPIPASLVLSQHLHISLLLATHYSPKKFILHLLQGQSCTCARCFQPVTPLIDAWASLAGDLILPFPCARLRLLREV</sequence>
<dbReference type="GO" id="GO:0006506">
    <property type="term" value="P:GPI anchor biosynthetic process"/>
    <property type="evidence" value="ECO:0007669"/>
    <property type="project" value="InterPro"/>
</dbReference>
<evidence type="ECO:0000256" key="1">
    <source>
        <dbReference type="SAM" id="MobiDB-lite"/>
    </source>
</evidence>
<dbReference type="Pfam" id="PF05024">
    <property type="entry name" value="Gpi1"/>
    <property type="match status" value="2"/>
</dbReference>
<protein>
    <submittedName>
        <fullName evidence="3">BQ2448_2313 protein</fullName>
    </submittedName>
</protein>
<gene>
    <name evidence="3" type="ORF">BQ2448_2313</name>
</gene>
<keyword evidence="2" id="KW-1133">Transmembrane helix</keyword>
<accession>A0A238FBB1</accession>
<dbReference type="GO" id="GO:0005783">
    <property type="term" value="C:endoplasmic reticulum"/>
    <property type="evidence" value="ECO:0007669"/>
    <property type="project" value="TreeGrafter"/>
</dbReference>
<reference evidence="4" key="1">
    <citation type="submission" date="2016-09" db="EMBL/GenBank/DDBJ databases">
        <authorList>
            <person name="Jeantristanb JTB J.-T."/>
            <person name="Ricardo R."/>
        </authorList>
    </citation>
    <scope>NUCLEOTIDE SEQUENCE [LARGE SCALE GENOMIC DNA]</scope>
</reference>
<feature type="compositionally biased region" description="Low complexity" evidence="1">
    <location>
        <begin position="39"/>
        <end position="52"/>
    </location>
</feature>
<dbReference type="PANTHER" id="PTHR21329:SF3">
    <property type="entry name" value="PHOSPHATIDYLINOSITOL N-ACETYLGLUCOSAMINYLTRANSFERASE SUBUNIT Q"/>
    <property type="match status" value="1"/>
</dbReference>
<dbReference type="AlphaFoldDB" id="A0A238FBB1"/>
<dbReference type="STRING" id="269621.A0A238FBB1"/>
<keyword evidence="2" id="KW-0812">Transmembrane</keyword>
<keyword evidence="4" id="KW-1185">Reference proteome</keyword>
<dbReference type="PANTHER" id="PTHR21329">
    <property type="entry name" value="PHOSPHATIDYLINOSITOL N-ACETYLGLUCOSAMINYLTRANSFERASE SUBUNIT Q-RELATED"/>
    <property type="match status" value="1"/>
</dbReference>
<evidence type="ECO:0000256" key="2">
    <source>
        <dbReference type="SAM" id="Phobius"/>
    </source>
</evidence>
<feature type="compositionally biased region" description="Polar residues" evidence="1">
    <location>
        <begin position="18"/>
        <end position="36"/>
    </location>
</feature>
<feature type="transmembrane region" description="Helical" evidence="2">
    <location>
        <begin position="500"/>
        <end position="521"/>
    </location>
</feature>
<evidence type="ECO:0000313" key="3">
    <source>
        <dbReference type="EMBL" id="SCV69293.1"/>
    </source>
</evidence>
<dbReference type="InterPro" id="IPR007720">
    <property type="entry name" value="PigQ/GPI1"/>
</dbReference>
<dbReference type="OrthoDB" id="70250at2759"/>
<feature type="transmembrane region" description="Helical" evidence="2">
    <location>
        <begin position="583"/>
        <end position="607"/>
    </location>
</feature>
<evidence type="ECO:0000313" key="4">
    <source>
        <dbReference type="Proteomes" id="UP000198372"/>
    </source>
</evidence>
<dbReference type="Proteomes" id="UP000198372">
    <property type="component" value="Unassembled WGS sequence"/>
</dbReference>
<dbReference type="GO" id="GO:0016020">
    <property type="term" value="C:membrane"/>
    <property type="evidence" value="ECO:0007669"/>
    <property type="project" value="InterPro"/>
</dbReference>
<proteinExistence type="predicted"/>
<keyword evidence="2" id="KW-0472">Membrane</keyword>
<organism evidence="3 4">
    <name type="scientific">Microbotryum intermedium</name>
    <dbReference type="NCBI Taxonomy" id="269621"/>
    <lineage>
        <taxon>Eukaryota</taxon>
        <taxon>Fungi</taxon>
        <taxon>Dikarya</taxon>
        <taxon>Basidiomycota</taxon>
        <taxon>Pucciniomycotina</taxon>
        <taxon>Microbotryomycetes</taxon>
        <taxon>Microbotryales</taxon>
        <taxon>Microbotryaceae</taxon>
        <taxon>Microbotryum</taxon>
    </lineage>
</organism>
<dbReference type="EMBL" id="FMSP01000004">
    <property type="protein sequence ID" value="SCV69293.1"/>
    <property type="molecule type" value="Genomic_DNA"/>
</dbReference>